<gene>
    <name evidence="1" type="ORF">CCHR01_13656</name>
</gene>
<dbReference type="AlphaFoldDB" id="A0AAD9A9I9"/>
<sequence length="62" mass="7418">MGERTGSRVFQWVWSYVVDLAMKLFITARRCDLDELQTRSKHVHQRQGFDGDYRCIAYIFNC</sequence>
<dbReference type="Proteomes" id="UP001243330">
    <property type="component" value="Unassembled WGS sequence"/>
</dbReference>
<comment type="caution">
    <text evidence="1">The sequence shown here is derived from an EMBL/GenBank/DDBJ whole genome shotgun (WGS) entry which is preliminary data.</text>
</comment>
<evidence type="ECO:0000313" key="1">
    <source>
        <dbReference type="EMBL" id="KAK1843699.1"/>
    </source>
</evidence>
<accession>A0AAD9A9I9</accession>
<keyword evidence="2" id="KW-1185">Reference proteome</keyword>
<name>A0AAD9A9I9_9PEZI</name>
<proteinExistence type="predicted"/>
<organism evidence="1 2">
    <name type="scientific">Colletotrichum chrysophilum</name>
    <dbReference type="NCBI Taxonomy" id="1836956"/>
    <lineage>
        <taxon>Eukaryota</taxon>
        <taxon>Fungi</taxon>
        <taxon>Dikarya</taxon>
        <taxon>Ascomycota</taxon>
        <taxon>Pezizomycotina</taxon>
        <taxon>Sordariomycetes</taxon>
        <taxon>Hypocreomycetidae</taxon>
        <taxon>Glomerellales</taxon>
        <taxon>Glomerellaceae</taxon>
        <taxon>Colletotrichum</taxon>
        <taxon>Colletotrichum gloeosporioides species complex</taxon>
    </lineage>
</organism>
<evidence type="ECO:0000313" key="2">
    <source>
        <dbReference type="Proteomes" id="UP001243330"/>
    </source>
</evidence>
<reference evidence="1" key="1">
    <citation type="submission" date="2023-01" db="EMBL/GenBank/DDBJ databases">
        <title>Colletotrichum chrysophilum M932 genome sequence.</title>
        <authorList>
            <person name="Baroncelli R."/>
        </authorList>
    </citation>
    <scope>NUCLEOTIDE SEQUENCE</scope>
    <source>
        <strain evidence="1">M932</strain>
    </source>
</reference>
<dbReference type="EMBL" id="JAQOWY010000344">
    <property type="protein sequence ID" value="KAK1843699.1"/>
    <property type="molecule type" value="Genomic_DNA"/>
</dbReference>
<protein>
    <submittedName>
        <fullName evidence="1">Uncharacterized protein</fullName>
    </submittedName>
</protein>